<protein>
    <submittedName>
        <fullName evidence="1">Carboxypeptidase regulatory-like domain-containing protein</fullName>
    </submittedName>
</protein>
<gene>
    <name evidence="1" type="ORF">HX018_05955</name>
</gene>
<dbReference type="RefSeq" id="WP_286650793.1">
    <property type="nucleotide sequence ID" value="NZ_JACAGK010000012.1"/>
</dbReference>
<sequence length="917" mass="104776">MCRKLLIIIFFLFWRSMLLIAQEKAQVSGVVLEAGTQAPLVGIQIDLANNQQSTISNENGQFLFVNLEAGSEQLSIRAAGYRPFQLELIIKEGDTLRLDPIELVLEPKVDYQMLLGVIDEDILGDADISNQEIQSSVILSNDIYLNKVGFKLSPFRYRVRGYDPIYEQTFINGVLANDQYRRVFNYASIGALNDLTRNGDVVNYNNSGTFTFGSIGGSENINMRAGSYAPGARVTLSYTNRNYYARSILSYATGMSDRGWAFVGALGGRFSDRGYIEGTSYENVSYALSVERQWAEGQHSLSLVTYGSPVVRGQQGSSFQEAYDLTKNNLYNPNWGYQNGKVRNSRIVKAFDPTAILSHIWRVDERTSLSSGAMVHYGRYSNSALNWYDAMDPRPDYYRKLPSFQLQDSSRTSLDISGLTNRWISGDSKITQIDWDDLYAQNRNPEHRRKYAGEALYMVERRHFDLLEGTMNVNFHKLYDNNMSITAGVEARKSTSFQYKTVNDLLGADFVTDYDKFAEREKEFADFETRKQNDLLFPDRKVYVGDIFGYDFEIGIQSASIWFNNQHKTKSFDFYYGSKFSYVDFRRSGKMKNGRFPNSSYGKGTKHQFFDFALKGGMNYKFSGRHFLSVNVGLLTEAPVPDRAYIMSRSTDQTALNLKSARVFQSDLNYIFSTPKIAGRISLFQTNFNDQVERMQYYHDSERTFVFHQLSGVSKVHRGLEAAATLTPDRHWSIDAILNLGEYFYSANPMGTMNSENGKLVNVQEKVYLKHVYVSGTPQFAGILAARYFYDFWFFELSGNYAGRMYLSAVPLRRIASNYANINPNDTQSYNAYLQLSAQERLTDAITFDASIGKLLYLKNRKSLSVNFSIVNFLNDKKIRTGGFEQGRLSTKWPNQFAPRYFYMQGLNVFLNTSYRF</sequence>
<dbReference type="SUPFAM" id="SSF56935">
    <property type="entry name" value="Porins"/>
    <property type="match status" value="1"/>
</dbReference>
<dbReference type="EMBL" id="JACAGK010000012">
    <property type="protein sequence ID" value="MDM1047778.1"/>
    <property type="molecule type" value="Genomic_DNA"/>
</dbReference>
<keyword evidence="2" id="KW-1185">Reference proteome</keyword>
<dbReference type="SUPFAM" id="SSF49452">
    <property type="entry name" value="Starch-binding domain-like"/>
    <property type="match status" value="1"/>
</dbReference>
<organism evidence="1 2">
    <name type="scientific">Sphingobacterium hotanense</name>
    <dbReference type="NCBI Taxonomy" id="649196"/>
    <lineage>
        <taxon>Bacteria</taxon>
        <taxon>Pseudomonadati</taxon>
        <taxon>Bacteroidota</taxon>
        <taxon>Sphingobacteriia</taxon>
        <taxon>Sphingobacteriales</taxon>
        <taxon>Sphingobacteriaceae</taxon>
        <taxon>Sphingobacterium</taxon>
    </lineage>
</organism>
<name>A0ABT7NKM1_9SPHI</name>
<dbReference type="Proteomes" id="UP001170954">
    <property type="component" value="Unassembled WGS sequence"/>
</dbReference>
<dbReference type="InterPro" id="IPR013784">
    <property type="entry name" value="Carb-bd-like_fold"/>
</dbReference>
<accession>A0ABT7NKM1</accession>
<proteinExistence type="predicted"/>
<comment type="caution">
    <text evidence="1">The sequence shown here is derived from an EMBL/GenBank/DDBJ whole genome shotgun (WGS) entry which is preliminary data.</text>
</comment>
<evidence type="ECO:0000313" key="2">
    <source>
        <dbReference type="Proteomes" id="UP001170954"/>
    </source>
</evidence>
<evidence type="ECO:0000313" key="1">
    <source>
        <dbReference type="EMBL" id="MDM1047778.1"/>
    </source>
</evidence>
<dbReference type="Pfam" id="PF13620">
    <property type="entry name" value="CarboxypepD_reg"/>
    <property type="match status" value="1"/>
</dbReference>
<dbReference type="Gene3D" id="2.60.40.1120">
    <property type="entry name" value="Carboxypeptidase-like, regulatory domain"/>
    <property type="match status" value="1"/>
</dbReference>
<reference evidence="1" key="1">
    <citation type="submission" date="2020-06" db="EMBL/GenBank/DDBJ databases">
        <authorList>
            <person name="Dong N."/>
        </authorList>
    </citation>
    <scope>NUCLEOTIDE SEQUENCE</scope>
    <source>
        <strain evidence="1">R1692</strain>
    </source>
</reference>
<reference evidence="1" key="2">
    <citation type="journal article" date="2022" name="Sci. Total Environ.">
        <title>Prevalence, transmission, and molecular epidemiology of tet(X)-positive bacteria among humans, animals, and environmental niches in China: An epidemiological, and genomic-based study.</title>
        <authorList>
            <person name="Dong N."/>
            <person name="Zeng Y."/>
            <person name="Cai C."/>
            <person name="Sun C."/>
            <person name="Lu J."/>
            <person name="Liu C."/>
            <person name="Zhou H."/>
            <person name="Sun Q."/>
            <person name="Shu L."/>
            <person name="Wang H."/>
            <person name="Wang Y."/>
            <person name="Wang S."/>
            <person name="Wu C."/>
            <person name="Chan E.W."/>
            <person name="Chen G."/>
            <person name="Shen Z."/>
            <person name="Chen S."/>
            <person name="Zhang R."/>
        </authorList>
    </citation>
    <scope>NUCLEOTIDE SEQUENCE</scope>
    <source>
        <strain evidence="1">R1692</strain>
    </source>
</reference>